<feature type="chain" id="PRO_5006015197" evidence="1">
    <location>
        <begin position="24"/>
        <end position="603"/>
    </location>
</feature>
<protein>
    <submittedName>
        <fullName evidence="3">F-box domain</fullName>
    </submittedName>
</protein>
<dbReference type="OrthoDB" id="10364860at2759"/>
<dbReference type="AlphaFoldDB" id="A0A0N7L9V0"/>
<keyword evidence="1" id="KW-0732">Signal</keyword>
<sequence>MRTQFLPTDLFFVVLEQLDLATALQSRGVNREWKSTIDAHCLTWKRYAVHLRLINKIGSSLPYEKGYKAVDENVTRNVSEASTSLAGFFKYCTSFRQLCALYIELTRSWATGYQERHRDFEWYFKAPCKVWSRGTLYKIEGVWSGPEAMSFDHLLAAGNLVIPFWLGDSTETGERMIVDADLIRGRRLERAVRVQLEAKTGCEIARGGHTGRSWWWNLKFSDVVSEEKFCCLLCLLGLRKTERTFRSLEPSESHTFRSRTRDLGRLKYGDPYRTLEHAWDGGWLAFSPGRGLSDEALRSLDSADLTVCDRLYFLAWPSDLRVYLRSDDDGIEDDFPEPEYHFAVPSERRLPSNPDAPDPTFAIQSCTVARIPPGRACVNAKTVVTWNPRSSTPVSKELLPTSVETILKEDSTKFGKIESVAADIRTKTLVIAFDWGLLLFRPFTALIGSEKAVSVGVVIHFRGEKKKGYESKCRGLAVYDGRICHSIEHRDADTPKDELVKNTIFVIDLDPSRLNPTVDPTELPIDSCRIRVLREENVYPVALNHSFEFVGTDIEMDATGIYMREPTHLNYIDFGLAVNHPDTMRPDPTAALDGHSFPDQPPT</sequence>
<evidence type="ECO:0000313" key="4">
    <source>
        <dbReference type="Proteomes" id="UP000054845"/>
    </source>
</evidence>
<dbReference type="SMART" id="SM00256">
    <property type="entry name" value="FBOX"/>
    <property type="match status" value="1"/>
</dbReference>
<feature type="signal peptide" evidence="1">
    <location>
        <begin position="1"/>
        <end position="23"/>
    </location>
</feature>
<evidence type="ECO:0000256" key="1">
    <source>
        <dbReference type="SAM" id="SignalP"/>
    </source>
</evidence>
<accession>A0A0N7L9V0</accession>
<reference evidence="3 4" key="1">
    <citation type="submission" date="2014-09" db="EMBL/GenBank/DDBJ databases">
        <authorList>
            <person name="Magalhaes I.L.F."/>
            <person name="Oliveira U."/>
            <person name="Santos F.R."/>
            <person name="Vidigal T.H.D.A."/>
            <person name="Brescovit A.D."/>
            <person name="Santos A.J."/>
        </authorList>
    </citation>
    <scope>NUCLEOTIDE SEQUENCE [LARGE SCALE GENOMIC DNA]</scope>
</reference>
<evidence type="ECO:0000313" key="3">
    <source>
        <dbReference type="EMBL" id="CEH14802.1"/>
    </source>
</evidence>
<feature type="domain" description="F-box" evidence="2">
    <location>
        <begin position="1"/>
        <end position="47"/>
    </location>
</feature>
<dbReference type="PROSITE" id="PS50181">
    <property type="entry name" value="FBOX"/>
    <property type="match status" value="1"/>
</dbReference>
<dbReference type="SUPFAM" id="SSF81383">
    <property type="entry name" value="F-box domain"/>
    <property type="match status" value="1"/>
</dbReference>
<dbReference type="Proteomes" id="UP000054845">
    <property type="component" value="Unassembled WGS sequence"/>
</dbReference>
<keyword evidence="4" id="KW-1185">Reference proteome</keyword>
<evidence type="ECO:0000259" key="2">
    <source>
        <dbReference type="PROSITE" id="PS50181"/>
    </source>
</evidence>
<dbReference type="InterPro" id="IPR001810">
    <property type="entry name" value="F-box_dom"/>
</dbReference>
<organism evidence="3 4">
    <name type="scientific">Ceraceosorus bombacis</name>
    <dbReference type="NCBI Taxonomy" id="401625"/>
    <lineage>
        <taxon>Eukaryota</taxon>
        <taxon>Fungi</taxon>
        <taxon>Dikarya</taxon>
        <taxon>Basidiomycota</taxon>
        <taxon>Ustilaginomycotina</taxon>
        <taxon>Exobasidiomycetes</taxon>
        <taxon>Ceraceosorales</taxon>
        <taxon>Ceraceosoraceae</taxon>
        <taxon>Ceraceosorus</taxon>
    </lineage>
</organism>
<name>A0A0N7L9V0_9BASI</name>
<dbReference type="EMBL" id="CCYA01000248">
    <property type="protein sequence ID" value="CEH14802.1"/>
    <property type="molecule type" value="Genomic_DNA"/>
</dbReference>
<proteinExistence type="predicted"/>
<dbReference type="InterPro" id="IPR036047">
    <property type="entry name" value="F-box-like_dom_sf"/>
</dbReference>